<reference evidence="2" key="1">
    <citation type="journal article" date="2024" name="Front. Bioeng. Biotechnol.">
        <title>Genome-scale model development and genomic sequencing of the oleaginous clade Lipomyces.</title>
        <authorList>
            <person name="Czajka J.J."/>
            <person name="Han Y."/>
            <person name="Kim J."/>
            <person name="Mondo S.J."/>
            <person name="Hofstad B.A."/>
            <person name="Robles A."/>
            <person name="Haridas S."/>
            <person name="Riley R."/>
            <person name="LaButti K."/>
            <person name="Pangilinan J."/>
            <person name="Andreopoulos W."/>
            <person name="Lipzen A."/>
            <person name="Yan J."/>
            <person name="Wang M."/>
            <person name="Ng V."/>
            <person name="Grigoriev I.V."/>
            <person name="Spatafora J.W."/>
            <person name="Magnuson J.K."/>
            <person name="Baker S.E."/>
            <person name="Pomraning K.R."/>
        </authorList>
    </citation>
    <scope>NUCLEOTIDE SEQUENCE [LARGE SCALE GENOMIC DNA]</scope>
    <source>
        <strain evidence="2">CBS 10300</strain>
    </source>
</reference>
<organism evidence="1 2">
    <name type="scientific">Lipomyces orientalis</name>
    <dbReference type="NCBI Taxonomy" id="1233043"/>
    <lineage>
        <taxon>Eukaryota</taxon>
        <taxon>Fungi</taxon>
        <taxon>Dikarya</taxon>
        <taxon>Ascomycota</taxon>
        <taxon>Saccharomycotina</taxon>
        <taxon>Lipomycetes</taxon>
        <taxon>Lipomycetales</taxon>
        <taxon>Lipomycetaceae</taxon>
        <taxon>Lipomyces</taxon>
    </lineage>
</organism>
<gene>
    <name evidence="1" type="ORF">V1517DRAFT_326126</name>
</gene>
<name>A0ACC3TK56_9ASCO</name>
<accession>A0ACC3TK56</accession>
<proteinExistence type="predicted"/>
<dbReference type="EMBL" id="MU970096">
    <property type="protein sequence ID" value="KAK9321524.1"/>
    <property type="molecule type" value="Genomic_DNA"/>
</dbReference>
<sequence>MSLRKLWFDRAQYHMSTLSTQGSILQAAKNFAPQVKRIVITSSFAAMQLNIAKDEWPEHTYFEVDWNPITWEEAIGTGPLNTYRASKTFAERAAWNFLEKEKANFTVTTINPAIVWGPIIHDVTPKTLNTSNEFIWNLVNGSQVTLPPIPNVPWVDVRNVAEAHVTVLETPKAENQRYFVVAGNDAYNEISNIVLKNFPDLSGKVPTEGDVSTKTTYNEANSKSKKDLGIEYISLEQSIVDLTKQLVPWLSVN</sequence>
<comment type="caution">
    <text evidence="1">The sequence shown here is derived from an EMBL/GenBank/DDBJ whole genome shotgun (WGS) entry which is preliminary data.</text>
</comment>
<evidence type="ECO:0000313" key="2">
    <source>
        <dbReference type="Proteomes" id="UP001489719"/>
    </source>
</evidence>
<evidence type="ECO:0000313" key="1">
    <source>
        <dbReference type="EMBL" id="KAK9321524.1"/>
    </source>
</evidence>
<protein>
    <submittedName>
        <fullName evidence="1">Uncharacterized protein</fullName>
    </submittedName>
</protein>
<keyword evidence="2" id="KW-1185">Reference proteome</keyword>
<dbReference type="Proteomes" id="UP001489719">
    <property type="component" value="Unassembled WGS sequence"/>
</dbReference>